<comment type="function">
    <text evidence="16">Digests double-stranded RNA. Involved in the processing of primary rRNA transcript to yield the immediate precursors to the large and small rRNAs (23S and 16S). Also processes some mRNAs, and tRNAs when they are encoded in the rRNA operon.</text>
</comment>
<evidence type="ECO:0000256" key="4">
    <source>
        <dbReference type="ARBA" id="ARBA00011738"/>
    </source>
</evidence>
<keyword evidence="15 17" id="KW-0694">RNA-binding</keyword>
<evidence type="ECO:0000256" key="6">
    <source>
        <dbReference type="ARBA" id="ARBA00022552"/>
    </source>
</evidence>
<dbReference type="GO" id="GO:0006364">
    <property type="term" value="P:rRNA processing"/>
    <property type="evidence" value="ECO:0007669"/>
    <property type="project" value="UniProtKB-UniRule"/>
</dbReference>
<dbReference type="Pfam" id="PF14622">
    <property type="entry name" value="Ribonucleas_3_3"/>
    <property type="match status" value="1"/>
</dbReference>
<dbReference type="CDD" id="cd10845">
    <property type="entry name" value="DSRM_RNAse_III_family"/>
    <property type="match status" value="1"/>
</dbReference>
<dbReference type="InterPro" id="IPR036389">
    <property type="entry name" value="RNase_III_sf"/>
</dbReference>
<dbReference type="Gene3D" id="3.30.160.20">
    <property type="match status" value="1"/>
</dbReference>
<dbReference type="STRING" id="638301.HMPREF0444_0298"/>
<proteinExistence type="inferred from homology"/>
<dbReference type="GO" id="GO:0008033">
    <property type="term" value="P:tRNA processing"/>
    <property type="evidence" value="ECO:0007669"/>
    <property type="project" value="UniProtKB-KW"/>
</dbReference>
<dbReference type="RefSeq" id="WP_005605307.1">
    <property type="nucleotide sequence ID" value="NZ_CP102283.1"/>
</dbReference>
<dbReference type="EC" id="3.1.26.3" evidence="17"/>
<evidence type="ECO:0000259" key="18">
    <source>
        <dbReference type="PROSITE" id="PS50137"/>
    </source>
</evidence>
<protein>
    <recommendedName>
        <fullName evidence="17">Ribonuclease 3</fullName>
        <ecNumber evidence="17">3.1.26.3</ecNumber>
    </recommendedName>
    <alternativeName>
        <fullName evidence="17">Ribonuclease III</fullName>
        <shortName evidence="17">RNase III</shortName>
    </alternativeName>
</protein>
<keyword evidence="5 17" id="KW-0963">Cytoplasm</keyword>
<comment type="function">
    <text evidence="17">Digests double-stranded RNA. Involved in the processing of primary rRNA transcript to yield the immediate precursors to the large and small rRNAs (23S and 16S). Processes some mRNAs, and tRNAs when they are encoded in the rRNA operon. Processes pre-crRNA and tracrRNA of type II CRISPR loci if present in the organism.</text>
</comment>
<evidence type="ECO:0000256" key="5">
    <source>
        <dbReference type="ARBA" id="ARBA00022490"/>
    </source>
</evidence>
<evidence type="ECO:0000256" key="1">
    <source>
        <dbReference type="ARBA" id="ARBA00000109"/>
    </source>
</evidence>
<comment type="cofactor">
    <cofactor evidence="17">
        <name>Mg(2+)</name>
        <dbReference type="ChEBI" id="CHEBI:18420"/>
    </cofactor>
</comment>
<dbReference type="FunFam" id="1.10.1520.10:FF:000001">
    <property type="entry name" value="Ribonuclease 3"/>
    <property type="match status" value="1"/>
</dbReference>
<keyword evidence="6 17" id="KW-0698">rRNA processing</keyword>
<evidence type="ECO:0000256" key="2">
    <source>
        <dbReference type="ARBA" id="ARBA00004496"/>
    </source>
</evidence>
<dbReference type="PANTHER" id="PTHR11207:SF0">
    <property type="entry name" value="RIBONUCLEASE 3"/>
    <property type="match status" value="1"/>
</dbReference>
<evidence type="ECO:0000259" key="19">
    <source>
        <dbReference type="PROSITE" id="PS50142"/>
    </source>
</evidence>
<dbReference type="PANTHER" id="PTHR11207">
    <property type="entry name" value="RIBONUCLEASE III"/>
    <property type="match status" value="1"/>
</dbReference>
<comment type="subunit">
    <text evidence="4 17">Homodimer.</text>
</comment>
<dbReference type="GO" id="GO:0042802">
    <property type="term" value="F:identical protein binding"/>
    <property type="evidence" value="ECO:0007669"/>
    <property type="project" value="UniProtKB-ARBA"/>
</dbReference>
<evidence type="ECO:0000256" key="17">
    <source>
        <dbReference type="HAMAP-Rule" id="MF_00104"/>
    </source>
</evidence>
<evidence type="ECO:0000256" key="15">
    <source>
        <dbReference type="ARBA" id="ARBA00022884"/>
    </source>
</evidence>
<dbReference type="GO" id="GO:0010468">
    <property type="term" value="P:regulation of gene expression"/>
    <property type="evidence" value="ECO:0007669"/>
    <property type="project" value="TreeGrafter"/>
</dbReference>
<reference evidence="20 21" key="1">
    <citation type="submission" date="2009-08" db="EMBL/GenBank/DDBJ databases">
        <authorList>
            <person name="Muzny D."/>
            <person name="Qin X."/>
            <person name="Deng J."/>
            <person name="Jiang H."/>
            <person name="Liu Y."/>
            <person name="Qu J."/>
            <person name="Song X.-Z."/>
            <person name="Zhang L."/>
            <person name="Thornton R."/>
            <person name="Coyle M."/>
            <person name="Francisco L."/>
            <person name="Jackson L."/>
            <person name="Javaid M."/>
            <person name="Korchina V."/>
            <person name="Kovar C."/>
            <person name="Mata R."/>
            <person name="Mathew T."/>
            <person name="Ngo R."/>
            <person name="Nguyen L."/>
            <person name="Nguyen N."/>
            <person name="Okwuonu G."/>
            <person name="Ongeri F."/>
            <person name="Pham C."/>
            <person name="Simmons D."/>
            <person name="Wilczek-Boney K."/>
            <person name="Hale W."/>
            <person name="Jakkamsetti A."/>
            <person name="Pham P."/>
            <person name="Ruth R."/>
            <person name="San Lucas F."/>
            <person name="Warren J."/>
            <person name="Zhang J."/>
            <person name="Zhao Z."/>
            <person name="Zhou C."/>
            <person name="Zhu D."/>
            <person name="Lee S."/>
            <person name="Bess C."/>
            <person name="Blankenburg K."/>
            <person name="Forbes L."/>
            <person name="Fu Q."/>
            <person name="Gubbala S."/>
            <person name="Hirani K."/>
            <person name="Jayaseelan J.C."/>
            <person name="Lara F."/>
            <person name="Munidasa M."/>
            <person name="Palculict T."/>
            <person name="Patil S."/>
            <person name="Pu L.-L."/>
            <person name="Saada N."/>
            <person name="Tang L."/>
            <person name="Weissenberger G."/>
            <person name="Zhu Y."/>
            <person name="Hemphill L."/>
            <person name="Shang Y."/>
            <person name="Youmans B."/>
            <person name="Ayvaz T."/>
            <person name="Ross M."/>
            <person name="Santibanez J."/>
            <person name="Aqrawi P."/>
            <person name="Gross S."/>
            <person name="Joshi V."/>
            <person name="Fowler G."/>
            <person name="Nazareth L."/>
            <person name="Reid J."/>
            <person name="Worley K."/>
            <person name="Petrosino J."/>
            <person name="Highlander S."/>
            <person name="Gibbs R."/>
        </authorList>
    </citation>
    <scope>NUCLEOTIDE SEQUENCE [LARGE SCALE GENOMIC DNA]</scope>
    <source>
        <strain evidence="20 21">ATCC 49175</strain>
    </source>
</reference>
<feature type="binding site" evidence="17">
    <location>
        <position position="126"/>
    </location>
    <ligand>
        <name>Mg(2+)</name>
        <dbReference type="ChEBI" id="CHEBI:18420"/>
    </ligand>
</feature>
<keyword evidence="13 17" id="KW-0378">Hydrolase</keyword>
<dbReference type="GO" id="GO:0003725">
    <property type="term" value="F:double-stranded RNA binding"/>
    <property type="evidence" value="ECO:0007669"/>
    <property type="project" value="TreeGrafter"/>
</dbReference>
<dbReference type="SMART" id="SM00358">
    <property type="entry name" value="DSRM"/>
    <property type="match status" value="1"/>
</dbReference>
<dbReference type="InterPro" id="IPR014720">
    <property type="entry name" value="dsRBD_dom"/>
</dbReference>
<keyword evidence="21" id="KW-1185">Reference proteome</keyword>
<dbReference type="Pfam" id="PF00035">
    <property type="entry name" value="dsrm"/>
    <property type="match status" value="1"/>
</dbReference>
<dbReference type="GO" id="GO:0019843">
    <property type="term" value="F:rRNA binding"/>
    <property type="evidence" value="ECO:0007669"/>
    <property type="project" value="UniProtKB-KW"/>
</dbReference>
<dbReference type="EMBL" id="ACKZ01000008">
    <property type="protein sequence ID" value="EEW38054.1"/>
    <property type="molecule type" value="Genomic_DNA"/>
</dbReference>
<keyword evidence="9 17" id="KW-0540">Nuclease</keyword>
<evidence type="ECO:0000256" key="12">
    <source>
        <dbReference type="ARBA" id="ARBA00022759"/>
    </source>
</evidence>
<dbReference type="SUPFAM" id="SSF69065">
    <property type="entry name" value="RNase III domain-like"/>
    <property type="match status" value="1"/>
</dbReference>
<dbReference type="SUPFAM" id="SSF54768">
    <property type="entry name" value="dsRNA-binding domain-like"/>
    <property type="match status" value="1"/>
</dbReference>
<evidence type="ECO:0000256" key="7">
    <source>
        <dbReference type="ARBA" id="ARBA00022664"/>
    </source>
</evidence>
<dbReference type="AlphaFoldDB" id="C8NEF3"/>
<evidence type="ECO:0000256" key="3">
    <source>
        <dbReference type="ARBA" id="ARBA00010183"/>
    </source>
</evidence>
<comment type="caution">
    <text evidence="20">The sequence shown here is derived from an EMBL/GenBank/DDBJ whole genome shotgun (WGS) entry which is preliminary data.</text>
</comment>
<keyword evidence="14 17" id="KW-0460">Magnesium</keyword>
<keyword evidence="7 17" id="KW-0507">mRNA processing</keyword>
<dbReference type="CDD" id="cd00593">
    <property type="entry name" value="RIBOc"/>
    <property type="match status" value="1"/>
</dbReference>
<dbReference type="Proteomes" id="UP000005926">
    <property type="component" value="Unassembled WGS sequence"/>
</dbReference>
<feature type="active site" evidence="17">
    <location>
        <position position="126"/>
    </location>
</feature>
<name>C8NEF3_9LACT</name>
<evidence type="ECO:0000256" key="13">
    <source>
        <dbReference type="ARBA" id="ARBA00022801"/>
    </source>
</evidence>
<dbReference type="SMART" id="SM00535">
    <property type="entry name" value="RIBOc"/>
    <property type="match status" value="1"/>
</dbReference>
<evidence type="ECO:0000256" key="14">
    <source>
        <dbReference type="ARBA" id="ARBA00022842"/>
    </source>
</evidence>
<keyword evidence="8 17" id="KW-0819">tRNA processing</keyword>
<dbReference type="PROSITE" id="PS50137">
    <property type="entry name" value="DS_RBD"/>
    <property type="match status" value="1"/>
</dbReference>
<dbReference type="GO" id="GO:0046872">
    <property type="term" value="F:metal ion binding"/>
    <property type="evidence" value="ECO:0007669"/>
    <property type="project" value="UniProtKB-KW"/>
</dbReference>
<dbReference type="NCBIfam" id="TIGR02191">
    <property type="entry name" value="RNaseIII"/>
    <property type="match status" value="1"/>
</dbReference>
<dbReference type="FunFam" id="3.30.160.20:FF:000003">
    <property type="entry name" value="Ribonuclease 3"/>
    <property type="match status" value="1"/>
</dbReference>
<feature type="active site" evidence="17">
    <location>
        <position position="54"/>
    </location>
</feature>
<dbReference type="GO" id="GO:0004525">
    <property type="term" value="F:ribonuclease III activity"/>
    <property type="evidence" value="ECO:0007669"/>
    <property type="project" value="UniProtKB-UniRule"/>
</dbReference>
<dbReference type="HOGENOM" id="CLU_000907_1_3_9"/>
<dbReference type="Gene3D" id="1.10.1520.10">
    <property type="entry name" value="Ribonuclease III domain"/>
    <property type="match status" value="1"/>
</dbReference>
<dbReference type="InterPro" id="IPR011907">
    <property type="entry name" value="RNase_III"/>
</dbReference>
<feature type="domain" description="RNase III" evidence="19">
    <location>
        <begin position="8"/>
        <end position="137"/>
    </location>
</feature>
<evidence type="ECO:0000256" key="16">
    <source>
        <dbReference type="ARBA" id="ARBA00053741"/>
    </source>
</evidence>
<dbReference type="GeneID" id="78411436"/>
<organism evidence="20 21">
    <name type="scientific">Granulicatella adiacens ATCC 49175</name>
    <dbReference type="NCBI Taxonomy" id="638301"/>
    <lineage>
        <taxon>Bacteria</taxon>
        <taxon>Bacillati</taxon>
        <taxon>Bacillota</taxon>
        <taxon>Bacilli</taxon>
        <taxon>Lactobacillales</taxon>
        <taxon>Carnobacteriaceae</taxon>
        <taxon>Granulicatella</taxon>
    </lineage>
</organism>
<keyword evidence="11 17" id="KW-0699">rRNA-binding</keyword>
<dbReference type="GO" id="GO:0005737">
    <property type="term" value="C:cytoplasm"/>
    <property type="evidence" value="ECO:0007669"/>
    <property type="project" value="UniProtKB-SubCell"/>
</dbReference>
<comment type="catalytic activity">
    <reaction evidence="1 17">
        <text>Endonucleolytic cleavage to 5'-phosphomonoester.</text>
        <dbReference type="EC" id="3.1.26.3"/>
    </reaction>
</comment>
<keyword evidence="12 17" id="KW-0255">Endonuclease</keyword>
<dbReference type="PROSITE" id="PS50142">
    <property type="entry name" value="RNASE_3_2"/>
    <property type="match status" value="1"/>
</dbReference>
<dbReference type="eggNOG" id="COG0571">
    <property type="taxonomic scope" value="Bacteria"/>
</dbReference>
<evidence type="ECO:0000256" key="11">
    <source>
        <dbReference type="ARBA" id="ARBA00022730"/>
    </source>
</evidence>
<evidence type="ECO:0000256" key="8">
    <source>
        <dbReference type="ARBA" id="ARBA00022694"/>
    </source>
</evidence>
<gene>
    <name evidence="17 20" type="primary">rnc</name>
    <name evidence="20" type="ORF">HMPREF0444_0298</name>
</gene>
<keyword evidence="10 17" id="KW-0479">Metal-binding</keyword>
<sequence length="236" mass="26875">MKEIKALSKILKEKFDISFNNEALLMEAMTHSSYANEHKEMKGIYNERIEFLGDAVLELTISDWLFRQFPHFQEGQLTKLRAQIVCEDSLSLLAKECSLNEYLLLGKGETLSGGREKPAILCDVFEAFIGALYLDKGVNEVQRFLNLVVIPKIKNGRYELITDFKTELQEYLQQNGPVHIRYELVKEEGPSHDKTFTVQLIVDGKKYKTASGKTKKAAEQMAAKLTMEELTKSSLS</sequence>
<comment type="subcellular location">
    <subcellularLocation>
        <location evidence="2 17">Cytoplasm</location>
    </subcellularLocation>
</comment>
<feature type="binding site" evidence="17">
    <location>
        <position position="50"/>
    </location>
    <ligand>
        <name>Mg(2+)</name>
        <dbReference type="ChEBI" id="CHEBI:18420"/>
    </ligand>
</feature>
<evidence type="ECO:0000313" key="20">
    <source>
        <dbReference type="EMBL" id="EEW38054.1"/>
    </source>
</evidence>
<comment type="similarity">
    <text evidence="3">Belongs to the ribonuclease III family.</text>
</comment>
<dbReference type="InterPro" id="IPR000999">
    <property type="entry name" value="RNase_III_dom"/>
</dbReference>
<evidence type="ECO:0000256" key="10">
    <source>
        <dbReference type="ARBA" id="ARBA00022723"/>
    </source>
</evidence>
<feature type="domain" description="DRBM" evidence="18">
    <location>
        <begin position="163"/>
        <end position="232"/>
    </location>
</feature>
<evidence type="ECO:0000313" key="21">
    <source>
        <dbReference type="Proteomes" id="UP000005926"/>
    </source>
</evidence>
<dbReference type="HAMAP" id="MF_00104">
    <property type="entry name" value="RNase_III"/>
    <property type="match status" value="1"/>
</dbReference>
<dbReference type="GO" id="GO:0006397">
    <property type="term" value="P:mRNA processing"/>
    <property type="evidence" value="ECO:0007669"/>
    <property type="project" value="UniProtKB-UniRule"/>
</dbReference>
<evidence type="ECO:0000256" key="9">
    <source>
        <dbReference type="ARBA" id="ARBA00022722"/>
    </source>
</evidence>
<accession>C8NEF3</accession>
<feature type="binding site" evidence="17">
    <location>
        <position position="123"/>
    </location>
    <ligand>
        <name>Mg(2+)</name>
        <dbReference type="ChEBI" id="CHEBI:18420"/>
    </ligand>
</feature>